<proteinExistence type="predicted"/>
<gene>
    <name evidence="2" type="ORF">ABS768_01630</name>
</gene>
<keyword evidence="1" id="KW-0472">Membrane</keyword>
<accession>A0ABW8YAB7</accession>
<organism evidence="2 3">
    <name type="scientific">Flavobacterium rhizophilum</name>
    <dbReference type="NCBI Taxonomy" id="3163296"/>
    <lineage>
        <taxon>Bacteria</taxon>
        <taxon>Pseudomonadati</taxon>
        <taxon>Bacteroidota</taxon>
        <taxon>Flavobacteriia</taxon>
        <taxon>Flavobacteriales</taxon>
        <taxon>Flavobacteriaceae</taxon>
        <taxon>Flavobacterium</taxon>
    </lineage>
</organism>
<name>A0ABW8YAB7_9FLAO</name>
<evidence type="ECO:0000256" key="1">
    <source>
        <dbReference type="SAM" id="Phobius"/>
    </source>
</evidence>
<reference evidence="2 3" key="1">
    <citation type="submission" date="2024-06" db="EMBL/GenBank/DDBJ databases">
        <authorList>
            <person name="Kaempfer P."/>
            <person name="Viver T."/>
        </authorList>
    </citation>
    <scope>NUCLEOTIDE SEQUENCE [LARGE SCALE GENOMIC DNA]</scope>
    <source>
        <strain evidence="2 3">ST-75</strain>
    </source>
</reference>
<dbReference type="Proteomes" id="UP001629059">
    <property type="component" value="Unassembled WGS sequence"/>
</dbReference>
<feature type="transmembrane region" description="Helical" evidence="1">
    <location>
        <begin position="6"/>
        <end position="25"/>
    </location>
</feature>
<evidence type="ECO:0000313" key="3">
    <source>
        <dbReference type="Proteomes" id="UP001629059"/>
    </source>
</evidence>
<dbReference type="RefSeq" id="WP_408073195.1">
    <property type="nucleotide sequence ID" value="NZ_JBELQB010000001.1"/>
</dbReference>
<keyword evidence="1" id="KW-0812">Transmembrane</keyword>
<keyword evidence="1" id="KW-1133">Transmembrane helix</keyword>
<dbReference type="EMBL" id="JBELQB010000001">
    <property type="protein sequence ID" value="MFL9836178.1"/>
    <property type="molecule type" value="Genomic_DNA"/>
</dbReference>
<keyword evidence="3" id="KW-1185">Reference proteome</keyword>
<protein>
    <submittedName>
        <fullName evidence="2">Uncharacterized protein</fullName>
    </submittedName>
</protein>
<evidence type="ECO:0000313" key="2">
    <source>
        <dbReference type="EMBL" id="MFL9836178.1"/>
    </source>
</evidence>
<sequence length="163" mass="18069">MKNKFLQIILIANVFVTLGLLIYIINSHHVELDLSNEILKVKGLVVTDSTDTERIIIGAHLPPAQSFGYRFYRGDNSGVSGVMLYDHEGQERGGYVTDDSYGNIFFTLDSKVSQRVLFMAEPQGAATLKMWGKNGNEVNLGASDEGSWLDVSENGKKKNVLQQ</sequence>
<comment type="caution">
    <text evidence="2">The sequence shown here is derived from an EMBL/GenBank/DDBJ whole genome shotgun (WGS) entry which is preliminary data.</text>
</comment>